<dbReference type="SUPFAM" id="SSF50630">
    <property type="entry name" value="Acid proteases"/>
    <property type="match status" value="1"/>
</dbReference>
<dbReference type="OrthoDB" id="4499277at2759"/>
<sequence>MGAESRLNRGNPIRVLVDTGCDCYAVIDEAVVRKFRIPLVDSKPRQIGGFSESSESVTSPGVVAVVVETAGFDERIFAYIVPSLGQDMFLGRPRLERNQVVYDAAKREVFHGRAGVTIRLVGQEEPAKVRAIRSARLVSAAVFTAEYRRAKRRQKYNAFSIQAISLADIEKALQPKSPIDPSERVPAEVLERFRHLFSPEEALKLPPHRPGVDHEVNLQPDKNGNEPPVPWGPLYNMSREELLVWSCGRP</sequence>
<protein>
    <submittedName>
        <fullName evidence="2">Uncharacterized protein</fullName>
    </submittedName>
</protein>
<organism evidence="2 3">
    <name type="scientific">Hirsutella minnesotensis 3608</name>
    <dbReference type="NCBI Taxonomy" id="1043627"/>
    <lineage>
        <taxon>Eukaryota</taxon>
        <taxon>Fungi</taxon>
        <taxon>Dikarya</taxon>
        <taxon>Ascomycota</taxon>
        <taxon>Pezizomycotina</taxon>
        <taxon>Sordariomycetes</taxon>
        <taxon>Hypocreomycetidae</taxon>
        <taxon>Hypocreales</taxon>
        <taxon>Ophiocordycipitaceae</taxon>
        <taxon>Hirsutella</taxon>
    </lineage>
</organism>
<dbReference type="InterPro" id="IPR021109">
    <property type="entry name" value="Peptidase_aspartic_dom_sf"/>
</dbReference>
<gene>
    <name evidence="2" type="ORF">HIM_10407</name>
</gene>
<feature type="region of interest" description="Disordered" evidence="1">
    <location>
        <begin position="204"/>
        <end position="232"/>
    </location>
</feature>
<dbReference type="EMBL" id="KQ030640">
    <property type="protein sequence ID" value="KJZ70184.1"/>
    <property type="molecule type" value="Genomic_DNA"/>
</dbReference>
<evidence type="ECO:0000256" key="1">
    <source>
        <dbReference type="SAM" id="MobiDB-lite"/>
    </source>
</evidence>
<evidence type="ECO:0000313" key="2">
    <source>
        <dbReference type="EMBL" id="KJZ70184.1"/>
    </source>
</evidence>
<keyword evidence="3" id="KW-1185">Reference proteome</keyword>
<dbReference type="Gene3D" id="2.40.70.10">
    <property type="entry name" value="Acid Proteases"/>
    <property type="match status" value="1"/>
</dbReference>
<evidence type="ECO:0000313" key="3">
    <source>
        <dbReference type="Proteomes" id="UP000054481"/>
    </source>
</evidence>
<name>A0A0F8A2B8_9HYPO</name>
<accession>A0A0F8A2B8</accession>
<dbReference type="Proteomes" id="UP000054481">
    <property type="component" value="Unassembled WGS sequence"/>
</dbReference>
<dbReference type="AlphaFoldDB" id="A0A0F8A2B8"/>
<proteinExistence type="predicted"/>
<reference evidence="2 3" key="1">
    <citation type="journal article" date="2014" name="Genome Biol. Evol.">
        <title>Comparative genomics and transcriptomics analyses reveal divergent lifestyle features of nematode endoparasitic fungus Hirsutella minnesotensis.</title>
        <authorList>
            <person name="Lai Y."/>
            <person name="Liu K."/>
            <person name="Zhang X."/>
            <person name="Zhang X."/>
            <person name="Li K."/>
            <person name="Wang N."/>
            <person name="Shu C."/>
            <person name="Wu Y."/>
            <person name="Wang C."/>
            <person name="Bushley K.E."/>
            <person name="Xiang M."/>
            <person name="Liu X."/>
        </authorList>
    </citation>
    <scope>NUCLEOTIDE SEQUENCE [LARGE SCALE GENOMIC DNA]</scope>
    <source>
        <strain evidence="2 3">3608</strain>
    </source>
</reference>
<dbReference type="CDD" id="cd00303">
    <property type="entry name" value="retropepsin_like"/>
    <property type="match status" value="1"/>
</dbReference>